<evidence type="ECO:0000256" key="7">
    <source>
        <dbReference type="ARBA" id="ARBA00023002"/>
    </source>
</evidence>
<evidence type="ECO:0000256" key="1">
    <source>
        <dbReference type="ARBA" id="ARBA00004141"/>
    </source>
</evidence>
<keyword evidence="6 14" id="KW-1133">Transmembrane helix</keyword>
<dbReference type="PRINTS" id="PR00075">
    <property type="entry name" value="FACDDSATRASE"/>
</dbReference>
<feature type="region of interest" description="Disordered" evidence="13">
    <location>
        <begin position="1"/>
        <end position="20"/>
    </location>
</feature>
<reference evidence="15 16" key="1">
    <citation type="submission" date="2018-11" db="EMBL/GenBank/DDBJ databases">
        <title>Genome sequence of Saitozyma podzolica DSM 27192.</title>
        <authorList>
            <person name="Aliyu H."/>
            <person name="Gorte O."/>
            <person name="Ochsenreither K."/>
        </authorList>
    </citation>
    <scope>NUCLEOTIDE SEQUENCE [LARGE SCALE GENOMIC DNA]</scope>
    <source>
        <strain evidence="15 16">DSM 27192</strain>
    </source>
</reference>
<evidence type="ECO:0000256" key="3">
    <source>
        <dbReference type="ARBA" id="ARBA00022516"/>
    </source>
</evidence>
<evidence type="ECO:0000256" key="11">
    <source>
        <dbReference type="PIRNR" id="PIRNR000345"/>
    </source>
</evidence>
<evidence type="ECO:0000256" key="8">
    <source>
        <dbReference type="ARBA" id="ARBA00023098"/>
    </source>
</evidence>
<evidence type="ECO:0000256" key="9">
    <source>
        <dbReference type="ARBA" id="ARBA00023136"/>
    </source>
</evidence>
<keyword evidence="10 11" id="KW-0275">Fatty acid biosynthesis</keyword>
<evidence type="ECO:0000256" key="5">
    <source>
        <dbReference type="ARBA" id="ARBA00022832"/>
    </source>
</evidence>
<keyword evidence="8 11" id="KW-0443">Lipid metabolism</keyword>
<keyword evidence="16" id="KW-1185">Reference proteome</keyword>
<comment type="function">
    <text evidence="11">Stearoyl-CoA desaturase that utilizes O(2) and electrons from reduced cytochrome b5 to introduce the first double bond into saturated fatty acyl-CoA substrates.</text>
</comment>
<feature type="compositionally biased region" description="Polar residues" evidence="13">
    <location>
        <begin position="1"/>
        <end position="12"/>
    </location>
</feature>
<keyword evidence="7 11" id="KW-0560">Oxidoreductase</keyword>
<dbReference type="GO" id="GO:0006636">
    <property type="term" value="P:unsaturated fatty acid biosynthetic process"/>
    <property type="evidence" value="ECO:0007669"/>
    <property type="project" value="UniProtKB-UniRule"/>
</dbReference>
<keyword evidence="9 14" id="KW-0472">Membrane</keyword>
<dbReference type="InterPro" id="IPR015876">
    <property type="entry name" value="Acyl-CoA_DS"/>
</dbReference>
<dbReference type="PIRSF" id="PIRSF000345">
    <property type="entry name" value="OLE1"/>
    <property type="match status" value="1"/>
</dbReference>
<organism evidence="15 16">
    <name type="scientific">Saitozyma podzolica</name>
    <dbReference type="NCBI Taxonomy" id="1890683"/>
    <lineage>
        <taxon>Eukaryota</taxon>
        <taxon>Fungi</taxon>
        <taxon>Dikarya</taxon>
        <taxon>Basidiomycota</taxon>
        <taxon>Agaricomycotina</taxon>
        <taxon>Tremellomycetes</taxon>
        <taxon>Tremellales</taxon>
        <taxon>Trimorphomycetaceae</taxon>
        <taxon>Saitozyma</taxon>
    </lineage>
</organism>
<keyword evidence="3 11" id="KW-0444">Lipid biosynthesis</keyword>
<keyword evidence="11" id="KW-0408">Iron</keyword>
<dbReference type="CDD" id="cd03505">
    <property type="entry name" value="Delta9-FADS-like"/>
    <property type="match status" value="1"/>
</dbReference>
<comment type="catalytic activity">
    <reaction evidence="11">
        <text>octadecanoyl-CoA + 2 Fe(II)-[cytochrome b5] + O2 + 2 H(+) = (9Z)-octadecenoyl-CoA + 2 Fe(III)-[cytochrome b5] + 2 H2O</text>
        <dbReference type="Rhea" id="RHEA:19721"/>
        <dbReference type="Rhea" id="RHEA-COMP:10438"/>
        <dbReference type="Rhea" id="RHEA-COMP:10439"/>
        <dbReference type="ChEBI" id="CHEBI:15377"/>
        <dbReference type="ChEBI" id="CHEBI:15378"/>
        <dbReference type="ChEBI" id="CHEBI:15379"/>
        <dbReference type="ChEBI" id="CHEBI:29033"/>
        <dbReference type="ChEBI" id="CHEBI:29034"/>
        <dbReference type="ChEBI" id="CHEBI:57387"/>
        <dbReference type="ChEBI" id="CHEBI:57394"/>
        <dbReference type="EC" id="1.14.19.1"/>
    </reaction>
</comment>
<dbReference type="Proteomes" id="UP000279259">
    <property type="component" value="Unassembled WGS sequence"/>
</dbReference>
<comment type="caution">
    <text evidence="15">The sequence shown here is derived from an EMBL/GenBank/DDBJ whole genome shotgun (WGS) entry which is preliminary data.</text>
</comment>
<dbReference type="GO" id="GO:0005789">
    <property type="term" value="C:endoplasmic reticulum membrane"/>
    <property type="evidence" value="ECO:0007669"/>
    <property type="project" value="TreeGrafter"/>
</dbReference>
<evidence type="ECO:0000313" key="15">
    <source>
        <dbReference type="EMBL" id="RSH89922.1"/>
    </source>
</evidence>
<sequence>MSVSSEATSSPMREQPAPGVTTFKAREKRNQGKIWWSNGIFFVSMHIFALVGATYLSPATRLDWRTALLFFVSWQLANFGITVGYHRLWSHRAFTATPSLRVVLAAMGSTGFQGSIKCPVHDPYAATNGLWWAHCGWIFRKPIYPRMKLIERADLEADPVVRFQHKHYIPIALFSGLVLPSLIASWGWGDAVGGFVWGGVMGRLVTWHCTFCINSLAHWTGLQPYTEEVTATGNLLLALLTAGEGNHNFHHAFPKDFRNGPHPADWDPSKWAIYLLHKYTSLVPSIARTPDSAVLQAQARVHVAQADRLVASVSVDDMPKPVENLPVWSRAEARKRHGELTLPKPGGEQLLLANCVKPLPCLSALPPGSPDLSRGSSPLIDSGYSSGTPSDNAADPRPLIPRTSSLVSSVSSGNGGSVRVDAKVELRDATKAFFGGMNNHSIAARERMRSLRVARLATE</sequence>
<comment type="similarity">
    <text evidence="2 11 12">Belongs to the fatty acid desaturase type 1 family.</text>
</comment>
<evidence type="ECO:0000256" key="2">
    <source>
        <dbReference type="ARBA" id="ARBA00009295"/>
    </source>
</evidence>
<dbReference type="STRING" id="1890683.A0A427YFQ2"/>
<protein>
    <recommendedName>
        <fullName evidence="11">Acyl-CoA desaturase</fullName>
        <ecNumber evidence="11">1.14.19.1</ecNumber>
    </recommendedName>
</protein>
<evidence type="ECO:0000256" key="6">
    <source>
        <dbReference type="ARBA" id="ARBA00022989"/>
    </source>
</evidence>
<dbReference type="OrthoDB" id="10260134at2759"/>
<feature type="transmembrane region" description="Helical" evidence="14">
    <location>
        <begin position="34"/>
        <end position="55"/>
    </location>
</feature>
<evidence type="ECO:0000256" key="12">
    <source>
        <dbReference type="RuleBase" id="RU000581"/>
    </source>
</evidence>
<comment type="domain">
    <text evidence="12">The histidine box domains are involved in binding the catalytic metal ions.</text>
</comment>
<keyword evidence="11" id="KW-0249">Electron transport</keyword>
<keyword evidence="11" id="KW-0813">Transport</keyword>
<accession>A0A427YFQ2</accession>
<dbReference type="PANTHER" id="PTHR11351:SF31">
    <property type="entry name" value="DESATURASE 1, ISOFORM A-RELATED"/>
    <property type="match status" value="1"/>
</dbReference>
<dbReference type="InterPro" id="IPR009160">
    <property type="entry name" value="Acyl-CoA_deSatase_haem/ster-bd"/>
</dbReference>
<comment type="subcellular location">
    <subcellularLocation>
        <location evidence="1">Membrane</location>
        <topology evidence="1">Multi-pass membrane protein</topology>
    </subcellularLocation>
</comment>
<feature type="transmembrane region" description="Helical" evidence="14">
    <location>
        <begin position="67"/>
        <end position="85"/>
    </location>
</feature>
<dbReference type="AlphaFoldDB" id="A0A427YFQ2"/>
<keyword evidence="11" id="KW-0479">Metal-binding</keyword>
<evidence type="ECO:0000256" key="4">
    <source>
        <dbReference type="ARBA" id="ARBA00022692"/>
    </source>
</evidence>
<evidence type="ECO:0000256" key="14">
    <source>
        <dbReference type="SAM" id="Phobius"/>
    </source>
</evidence>
<name>A0A427YFQ2_9TREE</name>
<feature type="region of interest" description="Disordered" evidence="13">
    <location>
        <begin position="367"/>
        <end position="417"/>
    </location>
</feature>
<dbReference type="GO" id="GO:0005506">
    <property type="term" value="F:iron ion binding"/>
    <property type="evidence" value="ECO:0007669"/>
    <property type="project" value="TreeGrafter"/>
</dbReference>
<dbReference type="EC" id="1.14.19.1" evidence="11"/>
<dbReference type="EMBL" id="RSCD01000012">
    <property type="protein sequence ID" value="RSH89922.1"/>
    <property type="molecule type" value="Genomic_DNA"/>
</dbReference>
<keyword evidence="11" id="KW-0349">Heme</keyword>
<keyword evidence="5 11" id="KW-0276">Fatty acid metabolism</keyword>
<proteinExistence type="inferred from homology"/>
<evidence type="ECO:0000313" key="16">
    <source>
        <dbReference type="Proteomes" id="UP000279259"/>
    </source>
</evidence>
<dbReference type="GO" id="GO:0004768">
    <property type="term" value="F:stearoyl-CoA 9-desaturase activity"/>
    <property type="evidence" value="ECO:0007669"/>
    <property type="project" value="UniProtKB-UniRule"/>
</dbReference>
<feature type="transmembrane region" description="Helical" evidence="14">
    <location>
        <begin position="168"/>
        <end position="189"/>
    </location>
</feature>
<comment type="cofactor">
    <cofactor evidence="11">
        <name>Fe(2+)</name>
        <dbReference type="ChEBI" id="CHEBI:29033"/>
    </cofactor>
    <text evidence="11">Expected to bind 2 Fe(2+) ions per subunit.</text>
</comment>
<evidence type="ECO:0000256" key="13">
    <source>
        <dbReference type="SAM" id="MobiDB-lite"/>
    </source>
</evidence>
<dbReference type="PANTHER" id="PTHR11351">
    <property type="entry name" value="ACYL-COA DESATURASE"/>
    <property type="match status" value="1"/>
</dbReference>
<gene>
    <name evidence="15" type="ORF">EHS25_001908</name>
</gene>
<keyword evidence="4 12" id="KW-0812">Transmembrane</keyword>
<evidence type="ECO:0000256" key="10">
    <source>
        <dbReference type="ARBA" id="ARBA00023160"/>
    </source>
</evidence>